<evidence type="ECO:0000259" key="6">
    <source>
        <dbReference type="PROSITE" id="PS50011"/>
    </source>
</evidence>
<dbReference type="PANTHER" id="PTHR43289">
    <property type="entry name" value="MITOGEN-ACTIVATED PROTEIN KINASE KINASE KINASE 20-RELATED"/>
    <property type="match status" value="1"/>
</dbReference>
<feature type="compositionally biased region" description="Low complexity" evidence="5">
    <location>
        <begin position="530"/>
        <end position="541"/>
    </location>
</feature>
<keyword evidence="4" id="KW-0067">ATP-binding</keyword>
<reference evidence="7 8" key="1">
    <citation type="submission" date="2015-07" db="EMBL/GenBank/DDBJ databases">
        <title>Genome analysis of myxobacterium Chondromyces crocatus Cm c5 reveals a high potential for natural compound synthesis and the genetic basis for the loss of fruiting body formation.</title>
        <authorList>
            <person name="Zaburannyi N."/>
            <person name="Bunk B."/>
            <person name="Maier J."/>
            <person name="Overmann J."/>
            <person name="Mueller R."/>
        </authorList>
    </citation>
    <scope>NUCLEOTIDE SEQUENCE [LARGE SCALE GENOMIC DNA]</scope>
    <source>
        <strain evidence="7 8">Cm c5</strain>
    </source>
</reference>
<feature type="region of interest" description="Disordered" evidence="5">
    <location>
        <begin position="466"/>
        <end position="595"/>
    </location>
</feature>
<dbReference type="STRING" id="52.CMC5_033430"/>
<dbReference type="InterPro" id="IPR008271">
    <property type="entry name" value="Ser/Thr_kinase_AS"/>
</dbReference>
<evidence type="ECO:0000313" key="8">
    <source>
        <dbReference type="Proteomes" id="UP000067626"/>
    </source>
</evidence>
<sequence length="595" mass="59265">MLAGQQITPTLKLVRPLAEGAMGSVWIAEHLTLGVQVAVKFMSPTLAADTELVARFQQEARAAATIRSPHVAQVFDHGVTDEGSLCIVMELLEGETLGRRVTRLRRLPVDEVVHIVSQAARGLGKAHRMGIVHRDVKPDNLFLTDLEGELFVKVLDFGVAKRHAGEGNPEITATGIMLGTPLYMSPEQFVSAKRATAQSDLWGLAAVTYYALTGKTPFAGKSLGALAVAVNEGVFLPPRQLRPELPVGIDEWMAKALKVKPAERFGSAAEMVDALVVAVQGTRGARASMDSDANPTTGLHVPGPMVSGALLPAPLATTPLAAAPVATAPPTMTPLAAAPVATAQPVTTPFAGGQGAPPAMRAPSTMSPMAARGAPLTGRSSLPAGGNLGASDGTGGGPGLGGAGLGGTIGLDEGLPRGTLEGVGSSAVEVGTLRGPLMAAAVTIGAALAVGGTVVAVSGLVADGASPATSATGGAPTAQQGEVDAMNEETTEGASGAMGAAGDGGEAAARGLPAAGETAGEGAAGGSGNGVASEGEAGVVTPGAQGLVPSAGGRAVRPPPVPRSSASVAPARPPASAKPPNRSPRTKTRRDDIGF</sequence>
<proteinExistence type="predicted"/>
<dbReference type="SUPFAM" id="SSF56112">
    <property type="entry name" value="Protein kinase-like (PK-like)"/>
    <property type="match status" value="1"/>
</dbReference>
<dbReference type="PROSITE" id="PS50011">
    <property type="entry name" value="PROTEIN_KINASE_DOM"/>
    <property type="match status" value="1"/>
</dbReference>
<dbReference type="KEGG" id="ccro:CMC5_033430"/>
<feature type="domain" description="Protein kinase" evidence="6">
    <location>
        <begin position="11"/>
        <end position="276"/>
    </location>
</feature>
<gene>
    <name evidence="7" type="ORF">CMC5_033430</name>
</gene>
<feature type="region of interest" description="Disordered" evidence="5">
    <location>
        <begin position="352"/>
        <end position="405"/>
    </location>
</feature>
<keyword evidence="1" id="KW-0808">Transferase</keyword>
<dbReference type="GO" id="GO:0005524">
    <property type="term" value="F:ATP binding"/>
    <property type="evidence" value="ECO:0007669"/>
    <property type="project" value="UniProtKB-KW"/>
</dbReference>
<evidence type="ECO:0000313" key="7">
    <source>
        <dbReference type="EMBL" id="AKT39194.1"/>
    </source>
</evidence>
<evidence type="ECO:0000256" key="2">
    <source>
        <dbReference type="ARBA" id="ARBA00022741"/>
    </source>
</evidence>
<dbReference type="Gene3D" id="1.10.510.10">
    <property type="entry name" value="Transferase(Phosphotransferase) domain 1"/>
    <property type="match status" value="1"/>
</dbReference>
<organism evidence="7 8">
    <name type="scientific">Chondromyces crocatus</name>
    <dbReference type="NCBI Taxonomy" id="52"/>
    <lineage>
        <taxon>Bacteria</taxon>
        <taxon>Pseudomonadati</taxon>
        <taxon>Myxococcota</taxon>
        <taxon>Polyangia</taxon>
        <taxon>Polyangiales</taxon>
        <taxon>Polyangiaceae</taxon>
        <taxon>Chondromyces</taxon>
    </lineage>
</organism>
<dbReference type="PROSITE" id="PS00108">
    <property type="entry name" value="PROTEIN_KINASE_ST"/>
    <property type="match status" value="1"/>
</dbReference>
<name>A0A0K1EEB8_CHOCO</name>
<accession>A0A0K1EEB8</accession>
<protein>
    <recommendedName>
        <fullName evidence="6">Protein kinase domain-containing protein</fullName>
    </recommendedName>
</protein>
<dbReference type="Proteomes" id="UP000067626">
    <property type="component" value="Chromosome"/>
</dbReference>
<dbReference type="CDD" id="cd14014">
    <property type="entry name" value="STKc_PknB_like"/>
    <property type="match status" value="1"/>
</dbReference>
<dbReference type="SMART" id="SM00220">
    <property type="entry name" value="S_TKc"/>
    <property type="match status" value="1"/>
</dbReference>
<feature type="compositionally biased region" description="Low complexity" evidence="5">
    <location>
        <begin position="466"/>
        <end position="481"/>
    </location>
</feature>
<feature type="compositionally biased region" description="Low complexity" evidence="5">
    <location>
        <begin position="506"/>
        <end position="521"/>
    </location>
</feature>
<evidence type="ECO:0000256" key="5">
    <source>
        <dbReference type="SAM" id="MobiDB-lite"/>
    </source>
</evidence>
<dbReference type="EMBL" id="CP012159">
    <property type="protein sequence ID" value="AKT39194.1"/>
    <property type="molecule type" value="Genomic_DNA"/>
</dbReference>
<dbReference type="InterPro" id="IPR000719">
    <property type="entry name" value="Prot_kinase_dom"/>
</dbReference>
<evidence type="ECO:0000256" key="3">
    <source>
        <dbReference type="ARBA" id="ARBA00022777"/>
    </source>
</evidence>
<dbReference type="Gene3D" id="3.30.200.20">
    <property type="entry name" value="Phosphorylase Kinase, domain 1"/>
    <property type="match status" value="1"/>
</dbReference>
<dbReference type="Pfam" id="PF00069">
    <property type="entry name" value="Pkinase"/>
    <property type="match status" value="1"/>
</dbReference>
<dbReference type="InterPro" id="IPR011009">
    <property type="entry name" value="Kinase-like_dom_sf"/>
</dbReference>
<keyword evidence="3" id="KW-0418">Kinase</keyword>
<evidence type="ECO:0000256" key="4">
    <source>
        <dbReference type="ARBA" id="ARBA00022840"/>
    </source>
</evidence>
<dbReference type="AlphaFoldDB" id="A0A0K1EEB8"/>
<evidence type="ECO:0000256" key="1">
    <source>
        <dbReference type="ARBA" id="ARBA00022679"/>
    </source>
</evidence>
<dbReference type="PANTHER" id="PTHR43289:SF6">
    <property type="entry name" value="SERINE_THREONINE-PROTEIN KINASE NEKL-3"/>
    <property type="match status" value="1"/>
</dbReference>
<dbReference type="RefSeq" id="WP_082362539.1">
    <property type="nucleotide sequence ID" value="NZ_CP012159.1"/>
</dbReference>
<keyword evidence="2" id="KW-0547">Nucleotide-binding</keyword>
<feature type="compositionally biased region" description="Gly residues" evidence="5">
    <location>
        <begin position="386"/>
        <end position="405"/>
    </location>
</feature>
<keyword evidence="8" id="KW-1185">Reference proteome</keyword>
<dbReference type="GO" id="GO:0004674">
    <property type="term" value="F:protein serine/threonine kinase activity"/>
    <property type="evidence" value="ECO:0007669"/>
    <property type="project" value="TreeGrafter"/>
</dbReference>